<dbReference type="AlphaFoldDB" id="A0A0A9C6J1"/>
<proteinExistence type="predicted"/>
<sequence>MLVFLSSFAKLLRCKIRILTCQTTSFFMF</sequence>
<name>A0A0A9C6J1_ARUDO</name>
<evidence type="ECO:0000313" key="1">
    <source>
        <dbReference type="EMBL" id="JAD71166.1"/>
    </source>
</evidence>
<dbReference type="EMBL" id="GBRH01226729">
    <property type="protein sequence ID" value="JAD71166.1"/>
    <property type="molecule type" value="Transcribed_RNA"/>
</dbReference>
<protein>
    <submittedName>
        <fullName evidence="1">Uncharacterized protein</fullName>
    </submittedName>
</protein>
<reference evidence="1" key="1">
    <citation type="submission" date="2014-09" db="EMBL/GenBank/DDBJ databases">
        <authorList>
            <person name="Magalhaes I.L.F."/>
            <person name="Oliveira U."/>
            <person name="Santos F.R."/>
            <person name="Vidigal T.H.D.A."/>
            <person name="Brescovit A.D."/>
            <person name="Santos A.J."/>
        </authorList>
    </citation>
    <scope>NUCLEOTIDE SEQUENCE</scope>
    <source>
        <tissue evidence="1">Shoot tissue taken approximately 20 cm above the soil surface</tissue>
    </source>
</reference>
<organism evidence="1">
    <name type="scientific">Arundo donax</name>
    <name type="common">Giant reed</name>
    <name type="synonym">Donax arundinaceus</name>
    <dbReference type="NCBI Taxonomy" id="35708"/>
    <lineage>
        <taxon>Eukaryota</taxon>
        <taxon>Viridiplantae</taxon>
        <taxon>Streptophyta</taxon>
        <taxon>Embryophyta</taxon>
        <taxon>Tracheophyta</taxon>
        <taxon>Spermatophyta</taxon>
        <taxon>Magnoliopsida</taxon>
        <taxon>Liliopsida</taxon>
        <taxon>Poales</taxon>
        <taxon>Poaceae</taxon>
        <taxon>PACMAD clade</taxon>
        <taxon>Arundinoideae</taxon>
        <taxon>Arundineae</taxon>
        <taxon>Arundo</taxon>
    </lineage>
</organism>
<accession>A0A0A9C6J1</accession>
<reference evidence="1" key="2">
    <citation type="journal article" date="2015" name="Data Brief">
        <title>Shoot transcriptome of the giant reed, Arundo donax.</title>
        <authorList>
            <person name="Barrero R.A."/>
            <person name="Guerrero F.D."/>
            <person name="Moolhuijzen P."/>
            <person name="Goolsby J.A."/>
            <person name="Tidwell J."/>
            <person name="Bellgard S.E."/>
            <person name="Bellgard M.I."/>
        </authorList>
    </citation>
    <scope>NUCLEOTIDE SEQUENCE</scope>
    <source>
        <tissue evidence="1">Shoot tissue taken approximately 20 cm above the soil surface</tissue>
    </source>
</reference>